<dbReference type="GeneID" id="66103358"/>
<protein>
    <submittedName>
        <fullName evidence="1">Uncharacterized protein</fullName>
    </submittedName>
</protein>
<accession>A0A9P7VIK1</accession>
<reference evidence="1" key="1">
    <citation type="submission" date="2020-11" db="EMBL/GenBank/DDBJ databases">
        <title>Adaptations for nitrogen fixation in a non-lichenized fungal sporocarp promotes dispersal by wood-feeding termites.</title>
        <authorList>
            <consortium name="DOE Joint Genome Institute"/>
            <person name="Koch R.A."/>
            <person name="Yoon G."/>
            <person name="Arayal U."/>
            <person name="Lail K."/>
            <person name="Amirebrahimi M."/>
            <person name="Labutti K."/>
            <person name="Lipzen A."/>
            <person name="Riley R."/>
            <person name="Barry K."/>
            <person name="Henrissat B."/>
            <person name="Grigoriev I.V."/>
            <person name="Herr J.R."/>
            <person name="Aime M.C."/>
        </authorList>
    </citation>
    <scope>NUCLEOTIDE SEQUENCE</scope>
    <source>
        <strain evidence="1">MCA 3950</strain>
    </source>
</reference>
<organism evidence="1 2">
    <name type="scientific">Guyanagaster necrorhizus</name>
    <dbReference type="NCBI Taxonomy" id="856835"/>
    <lineage>
        <taxon>Eukaryota</taxon>
        <taxon>Fungi</taxon>
        <taxon>Dikarya</taxon>
        <taxon>Basidiomycota</taxon>
        <taxon>Agaricomycotina</taxon>
        <taxon>Agaricomycetes</taxon>
        <taxon>Agaricomycetidae</taxon>
        <taxon>Agaricales</taxon>
        <taxon>Marasmiineae</taxon>
        <taxon>Physalacriaceae</taxon>
        <taxon>Guyanagaster</taxon>
    </lineage>
</organism>
<evidence type="ECO:0000313" key="1">
    <source>
        <dbReference type="EMBL" id="KAG7441718.1"/>
    </source>
</evidence>
<dbReference type="AlphaFoldDB" id="A0A9P7VIK1"/>
<name>A0A9P7VIK1_9AGAR</name>
<proteinExistence type="predicted"/>
<evidence type="ECO:0000313" key="2">
    <source>
        <dbReference type="Proteomes" id="UP000812287"/>
    </source>
</evidence>
<gene>
    <name evidence="1" type="ORF">BT62DRAFT_471745</name>
</gene>
<dbReference type="EMBL" id="MU250557">
    <property type="protein sequence ID" value="KAG7441718.1"/>
    <property type="molecule type" value="Genomic_DNA"/>
</dbReference>
<comment type="caution">
    <text evidence="1">The sequence shown here is derived from an EMBL/GenBank/DDBJ whole genome shotgun (WGS) entry which is preliminary data.</text>
</comment>
<dbReference type="Proteomes" id="UP000812287">
    <property type="component" value="Unassembled WGS sequence"/>
</dbReference>
<dbReference type="OrthoDB" id="411632at2759"/>
<dbReference type="RefSeq" id="XP_043035218.1">
    <property type="nucleotide sequence ID" value="XM_043181062.1"/>
</dbReference>
<sequence length="155" mass="17632">MTEIVRDLRSSLPIIIDTTYTSPFSIPPLRGRIDRYVQMKGLDRHPGEHSVELYATRNGKPFFVYEAVRNLSSKYDYAFWIDVESWGTGYGNIAWPDAMSTQEVLATGREVRDCIFFPIHALPHTTMKYWGDQLGPIDNAFSQSSFFGGSLQALD</sequence>
<keyword evidence="2" id="KW-1185">Reference proteome</keyword>